<dbReference type="RefSeq" id="WP_232401709.1">
    <property type="nucleotide sequence ID" value="NZ_CP102173.1"/>
</dbReference>
<comment type="subcellular location">
    <subcellularLocation>
        <location evidence="1">Cell envelope</location>
    </subcellularLocation>
</comment>
<dbReference type="PIRSF" id="PIRSF002741">
    <property type="entry name" value="MppA"/>
    <property type="match status" value="1"/>
</dbReference>
<feature type="signal peptide" evidence="5">
    <location>
        <begin position="1"/>
        <end position="19"/>
    </location>
</feature>
<dbReference type="CDD" id="cd00995">
    <property type="entry name" value="PBP2_NikA_DppA_OppA_like"/>
    <property type="match status" value="1"/>
</dbReference>
<dbReference type="Gene3D" id="3.40.190.10">
    <property type="entry name" value="Periplasmic binding protein-like II"/>
    <property type="match status" value="1"/>
</dbReference>
<dbReference type="PANTHER" id="PTHR30290:SF10">
    <property type="entry name" value="PERIPLASMIC OLIGOPEPTIDE-BINDING PROTEIN-RELATED"/>
    <property type="match status" value="1"/>
</dbReference>
<protein>
    <submittedName>
        <fullName evidence="7">ABC transporter substrate-binding protein</fullName>
    </submittedName>
</protein>
<evidence type="ECO:0000256" key="1">
    <source>
        <dbReference type="ARBA" id="ARBA00004196"/>
    </source>
</evidence>
<organism evidence="7 8">
    <name type="scientific">Aeromicrobium wangtongii</name>
    <dbReference type="NCBI Taxonomy" id="2969247"/>
    <lineage>
        <taxon>Bacteria</taxon>
        <taxon>Bacillati</taxon>
        <taxon>Actinomycetota</taxon>
        <taxon>Actinomycetes</taxon>
        <taxon>Propionibacteriales</taxon>
        <taxon>Nocardioidaceae</taxon>
        <taxon>Aeromicrobium</taxon>
    </lineage>
</organism>
<dbReference type="InterPro" id="IPR000914">
    <property type="entry name" value="SBP_5_dom"/>
</dbReference>
<proteinExistence type="inferred from homology"/>
<keyword evidence="4 5" id="KW-0732">Signal</keyword>
<dbReference type="Gene3D" id="3.90.76.10">
    <property type="entry name" value="Dipeptide-binding Protein, Domain 1"/>
    <property type="match status" value="1"/>
</dbReference>
<dbReference type="InterPro" id="IPR039424">
    <property type="entry name" value="SBP_5"/>
</dbReference>
<evidence type="ECO:0000259" key="6">
    <source>
        <dbReference type="Pfam" id="PF00496"/>
    </source>
</evidence>
<dbReference type="Pfam" id="PF00496">
    <property type="entry name" value="SBP_bac_5"/>
    <property type="match status" value="1"/>
</dbReference>
<name>A0ABY5M7A4_9ACTN</name>
<dbReference type="Gene3D" id="3.10.105.10">
    <property type="entry name" value="Dipeptide-binding Protein, Domain 3"/>
    <property type="match status" value="1"/>
</dbReference>
<feature type="domain" description="Solute-binding protein family 5" evidence="6">
    <location>
        <begin position="83"/>
        <end position="426"/>
    </location>
</feature>
<keyword evidence="3" id="KW-0813">Transport</keyword>
<gene>
    <name evidence="7" type="ORF">NQV15_13475</name>
</gene>
<evidence type="ECO:0000256" key="4">
    <source>
        <dbReference type="ARBA" id="ARBA00022729"/>
    </source>
</evidence>
<dbReference type="Proteomes" id="UP001316184">
    <property type="component" value="Chromosome"/>
</dbReference>
<evidence type="ECO:0000313" key="7">
    <source>
        <dbReference type="EMBL" id="UUP12858.1"/>
    </source>
</evidence>
<accession>A0ABY5M7A4</accession>
<dbReference type="SUPFAM" id="SSF53850">
    <property type="entry name" value="Periplasmic binding protein-like II"/>
    <property type="match status" value="1"/>
</dbReference>
<dbReference type="InterPro" id="IPR030678">
    <property type="entry name" value="Peptide/Ni-bd"/>
</dbReference>
<evidence type="ECO:0000313" key="8">
    <source>
        <dbReference type="Proteomes" id="UP001316184"/>
    </source>
</evidence>
<reference evidence="7 8" key="1">
    <citation type="submission" date="2022-08" db="EMBL/GenBank/DDBJ databases">
        <title>novel species in genus Aeromicrobium.</title>
        <authorList>
            <person name="Ye L."/>
        </authorList>
    </citation>
    <scope>NUCLEOTIDE SEQUENCE [LARGE SCALE GENOMIC DNA]</scope>
    <source>
        <strain evidence="8">zg-Y1379</strain>
    </source>
</reference>
<evidence type="ECO:0000256" key="5">
    <source>
        <dbReference type="SAM" id="SignalP"/>
    </source>
</evidence>
<evidence type="ECO:0000256" key="3">
    <source>
        <dbReference type="ARBA" id="ARBA00022448"/>
    </source>
</evidence>
<dbReference type="PANTHER" id="PTHR30290">
    <property type="entry name" value="PERIPLASMIC BINDING COMPONENT OF ABC TRANSPORTER"/>
    <property type="match status" value="1"/>
</dbReference>
<keyword evidence="8" id="KW-1185">Reference proteome</keyword>
<dbReference type="EMBL" id="CP102173">
    <property type="protein sequence ID" value="UUP12858.1"/>
    <property type="molecule type" value="Genomic_DNA"/>
</dbReference>
<dbReference type="PROSITE" id="PS51257">
    <property type="entry name" value="PROKAR_LIPOPROTEIN"/>
    <property type="match status" value="1"/>
</dbReference>
<comment type="similarity">
    <text evidence="2">Belongs to the bacterial solute-binding protein 5 family.</text>
</comment>
<evidence type="ECO:0000256" key="2">
    <source>
        <dbReference type="ARBA" id="ARBA00005695"/>
    </source>
</evidence>
<sequence length="516" mass="53324">MKKIITTTAGVCLTASVLAACGGGSSGSSGGGTIVDGGTFTMALNADPGTLDPAMSVSNQQISISHLVYDPLVNINFKDGSLESGLAKTWKVDGTKVTATLQDKITCSDGTELKASDVAANYDFIADPKNESPLLGTFLPAGAKTTADDATRTVEITLAEPAPFVLQGLANISIVCSKGLADRKLLASSAVGTGPYELTKAASGNQFTYKIRDGYTWGPDGATTATKGMPDNIVVKVIENESTAANLLLSGELNGAVVTGSDRKRLDAAKLSTYDTAVLSGEQFYNQTEGRATADAKVRMALTQALDFGELQKVLTSGSGKAATTFAALDPIACQGDSVSGAMPKRDVAAAKAVLSAANLPELTFVYSPSAGGGVSAAAELAVEQWKDAGVKVKAKSQNSTAIQETVFGTRDWDIAWLPVNVNSPDQLVPFLSGPGAPDGTNFANIKNATYEAGVKKAAAMDGQEGCDTWLEAESALVEAADVIPFANTIGKAYRAKAKFDYPGQMVPTSIRMLAN</sequence>
<feature type="chain" id="PRO_5046997699" evidence="5">
    <location>
        <begin position="20"/>
        <end position="516"/>
    </location>
</feature>